<gene>
    <name evidence="1" type="ORF">TMPK1_38810</name>
</gene>
<dbReference type="EMBL" id="BOPV01000001">
    <property type="protein sequence ID" value="GIL41644.1"/>
    <property type="molecule type" value="Genomic_DNA"/>
</dbReference>
<dbReference type="Proteomes" id="UP000681075">
    <property type="component" value="Unassembled WGS sequence"/>
</dbReference>
<proteinExistence type="predicted"/>
<name>A0A8S8XGG1_9PROT</name>
<keyword evidence="2" id="KW-1185">Reference proteome</keyword>
<comment type="caution">
    <text evidence="1">The sequence shown here is derived from an EMBL/GenBank/DDBJ whole genome shotgun (WGS) entry which is preliminary data.</text>
</comment>
<reference evidence="1" key="1">
    <citation type="submission" date="2021-02" db="EMBL/GenBank/DDBJ databases">
        <title>Genome sequence of Rhodospirillales sp. strain TMPK1 isolated from soil.</title>
        <authorList>
            <person name="Nakai R."/>
            <person name="Kusada H."/>
            <person name="Tamaki H."/>
        </authorList>
    </citation>
    <scope>NUCLEOTIDE SEQUENCE</scope>
    <source>
        <strain evidence="1">TMPK1</strain>
    </source>
</reference>
<organism evidence="1 2">
    <name type="scientific">Roseiterribacter gracilis</name>
    <dbReference type="NCBI Taxonomy" id="2812848"/>
    <lineage>
        <taxon>Bacteria</taxon>
        <taxon>Pseudomonadati</taxon>
        <taxon>Pseudomonadota</taxon>
        <taxon>Alphaproteobacteria</taxon>
        <taxon>Rhodospirillales</taxon>
        <taxon>Roseiterribacteraceae</taxon>
        <taxon>Roseiterribacter</taxon>
    </lineage>
</organism>
<dbReference type="AlphaFoldDB" id="A0A8S8XGG1"/>
<evidence type="ECO:0000313" key="1">
    <source>
        <dbReference type="EMBL" id="GIL41644.1"/>
    </source>
</evidence>
<accession>A0A8S8XGG1</accession>
<protein>
    <submittedName>
        <fullName evidence="1">Uncharacterized protein</fullName>
    </submittedName>
</protein>
<evidence type="ECO:0000313" key="2">
    <source>
        <dbReference type="Proteomes" id="UP000681075"/>
    </source>
</evidence>
<sequence>MCGLELGFEIQRGGRSGRRSLRDLCLGFAAEQASDSGDGTFNATWDQVREGEKGGDDCRRRKKPCFDRACLHASPNYCVGPAAARFLWRLLINSVFPRHVAGRR</sequence>